<dbReference type="EMBL" id="MPUH01000115">
    <property type="protein sequence ID" value="OMJ89866.1"/>
    <property type="molecule type" value="Genomic_DNA"/>
</dbReference>
<keyword evidence="3" id="KW-1185">Reference proteome</keyword>
<dbReference type="InterPro" id="IPR040887">
    <property type="entry name" value="AUDH_Cupin"/>
</dbReference>
<evidence type="ECO:0000313" key="3">
    <source>
        <dbReference type="Proteomes" id="UP000187209"/>
    </source>
</evidence>
<gene>
    <name evidence="2" type="ORF">SteCoe_7850</name>
</gene>
<proteinExistence type="predicted"/>
<evidence type="ECO:0000259" key="1">
    <source>
        <dbReference type="Pfam" id="PF18637"/>
    </source>
</evidence>
<name>A0A1R2CLM8_9CILI</name>
<organism evidence="2 3">
    <name type="scientific">Stentor coeruleus</name>
    <dbReference type="NCBI Taxonomy" id="5963"/>
    <lineage>
        <taxon>Eukaryota</taxon>
        <taxon>Sar</taxon>
        <taxon>Alveolata</taxon>
        <taxon>Ciliophora</taxon>
        <taxon>Postciliodesmatophora</taxon>
        <taxon>Heterotrichea</taxon>
        <taxon>Heterotrichida</taxon>
        <taxon>Stentoridae</taxon>
        <taxon>Stentor</taxon>
    </lineage>
</organism>
<dbReference type="Pfam" id="PF18637">
    <property type="entry name" value="AUDH_Cupin"/>
    <property type="match status" value="1"/>
</dbReference>
<comment type="caution">
    <text evidence="2">The sequence shown here is derived from an EMBL/GenBank/DDBJ whole genome shotgun (WGS) entry which is preliminary data.</text>
</comment>
<evidence type="ECO:0000313" key="2">
    <source>
        <dbReference type="EMBL" id="OMJ89866.1"/>
    </source>
</evidence>
<dbReference type="Gene3D" id="2.60.120.990">
    <property type="match status" value="1"/>
</dbReference>
<dbReference type="AlphaFoldDB" id="A0A1R2CLM8"/>
<accession>A0A1R2CLM8</accession>
<protein>
    <recommendedName>
        <fullName evidence="1">Aldos-2-ulose dehydratase/isomerase (AUDH) Cupin domain-containing protein</fullName>
    </recommendedName>
</protein>
<feature type="domain" description="Aldos-2-ulose dehydratase/isomerase (AUDH) Cupin" evidence="1">
    <location>
        <begin position="18"/>
        <end position="253"/>
    </location>
</feature>
<dbReference type="OrthoDB" id="5378718at2759"/>
<dbReference type="Proteomes" id="UP000187209">
    <property type="component" value="Unassembled WGS sequence"/>
</dbReference>
<sequence>MTLRFESNSIIVEFTEQITISETWEMGHYKFKFVQLSTNDEFRINPGDYVKVIDGMLSDPLRLPMVGPFEKSLTTINDDIVKAGRSAILMIVSHKDAIDLVHSPQDVKVLGPFSDMIIWNRVDSLPWGNKFQGVEFYNLRGWDIRNSEHKHVAYIQAWLAGSGVNCGNHNHSEMGDNTFREIHFCLSNGSGYGGMVWKKDGEELTLPLLSGEEHGPFWEWSEDLTKVVYPVHRWQAGESATGAYDFWFAVELPPPKAA</sequence>
<reference evidence="2 3" key="1">
    <citation type="submission" date="2016-11" db="EMBL/GenBank/DDBJ databases">
        <title>The macronuclear genome of Stentor coeruleus: a giant cell with tiny introns.</title>
        <authorList>
            <person name="Slabodnick M."/>
            <person name="Ruby J.G."/>
            <person name="Reiff S.B."/>
            <person name="Swart E.C."/>
            <person name="Gosai S."/>
            <person name="Prabakaran S."/>
            <person name="Witkowska E."/>
            <person name="Larue G.E."/>
            <person name="Fisher S."/>
            <person name="Freeman R.M."/>
            <person name="Gunawardena J."/>
            <person name="Chu W."/>
            <person name="Stover N.A."/>
            <person name="Gregory B.D."/>
            <person name="Nowacki M."/>
            <person name="Derisi J."/>
            <person name="Roy S.W."/>
            <person name="Marshall W.F."/>
            <person name="Sood P."/>
        </authorList>
    </citation>
    <scope>NUCLEOTIDE SEQUENCE [LARGE SCALE GENOMIC DNA]</scope>
    <source>
        <strain evidence="2">WM001</strain>
    </source>
</reference>